<evidence type="ECO:0000256" key="1">
    <source>
        <dbReference type="SAM" id="MobiDB-lite"/>
    </source>
</evidence>
<gene>
    <name evidence="2" type="ORF">NTJ_14476</name>
</gene>
<sequence>MSDRDLESGQSCEEIEKRKPNRHRKTSVLGGILDIIRKKMSGSTISEDDKYPEFVQRMLPLTVGSDEVDFQHSDAIFREPAKAPS</sequence>
<protein>
    <recommendedName>
        <fullName evidence="4">BESS domain-containing protein</fullName>
    </recommendedName>
</protein>
<dbReference type="Proteomes" id="UP001307889">
    <property type="component" value="Chromosome 13"/>
</dbReference>
<evidence type="ECO:0000313" key="3">
    <source>
        <dbReference type="Proteomes" id="UP001307889"/>
    </source>
</evidence>
<keyword evidence="3" id="KW-1185">Reference proteome</keyword>
<reference evidence="2 3" key="1">
    <citation type="submission" date="2023-09" db="EMBL/GenBank/DDBJ databases">
        <title>Nesidiocoris tenuis whole genome shotgun sequence.</title>
        <authorList>
            <person name="Shibata T."/>
            <person name="Shimoda M."/>
            <person name="Kobayashi T."/>
            <person name="Uehara T."/>
        </authorList>
    </citation>
    <scope>NUCLEOTIDE SEQUENCE [LARGE SCALE GENOMIC DNA]</scope>
    <source>
        <strain evidence="2 3">Japan</strain>
    </source>
</reference>
<accession>A0ABN7BCT8</accession>
<evidence type="ECO:0000313" key="2">
    <source>
        <dbReference type="EMBL" id="BET01660.1"/>
    </source>
</evidence>
<organism evidence="2 3">
    <name type="scientific">Nesidiocoris tenuis</name>
    <dbReference type="NCBI Taxonomy" id="355587"/>
    <lineage>
        <taxon>Eukaryota</taxon>
        <taxon>Metazoa</taxon>
        <taxon>Ecdysozoa</taxon>
        <taxon>Arthropoda</taxon>
        <taxon>Hexapoda</taxon>
        <taxon>Insecta</taxon>
        <taxon>Pterygota</taxon>
        <taxon>Neoptera</taxon>
        <taxon>Paraneoptera</taxon>
        <taxon>Hemiptera</taxon>
        <taxon>Heteroptera</taxon>
        <taxon>Panheteroptera</taxon>
        <taxon>Cimicomorpha</taxon>
        <taxon>Miridae</taxon>
        <taxon>Dicyphina</taxon>
        <taxon>Nesidiocoris</taxon>
    </lineage>
</organism>
<feature type="region of interest" description="Disordered" evidence="1">
    <location>
        <begin position="1"/>
        <end position="25"/>
    </location>
</feature>
<name>A0ABN7BCT8_9HEMI</name>
<dbReference type="EMBL" id="AP028921">
    <property type="protein sequence ID" value="BET01660.1"/>
    <property type="molecule type" value="Genomic_DNA"/>
</dbReference>
<evidence type="ECO:0008006" key="4">
    <source>
        <dbReference type="Google" id="ProtNLM"/>
    </source>
</evidence>
<proteinExistence type="predicted"/>